<proteinExistence type="predicted"/>
<evidence type="ECO:0008006" key="4">
    <source>
        <dbReference type="Google" id="ProtNLM"/>
    </source>
</evidence>
<sequence>MTPKLILAVVLTCGVLAAWVRLILWSRSAAREARGAPWRVAVLLALQPVCAALLFFCLFPPGVRLASGALTIATAGAPASATGARVITLPEAPAIAGAEPAPDLGTALRRHPDTRRITVLGRGLTARDRDAAKGIAIDFEPAPLPRGLAALNGPQRVAPGARFEIGGGLSRLSGATVDLIDPAGRVTDTQKADADGRFILSGTTRSAGLTTFVVRVRSGGRVVEQADVPVQVDDGAAPRLLIMAGAPGPEVKYLRRWATDAGFAVTVRTTAGGGVEIGDAPVAVNSGTLRGFDAAIIDDRSWAGLGAGRAEVLAAVRGGMGLVLRSGGVPEDGAPAQWRSLGFTVSGSGEPVAIALPAATDADIARTRRGIPAPDASSDLDIDEEFLPEIRRLAATPGGDGAVPVVRDAGGATLAAWRALGRGRVAVFTGIDSFGLTLTGRNDLYGDWWGTMLSTVARPAAGAALAFAGPAWVGDRVALCGLATDARVEKPDGTLTTVRVGPGAGRCAGFWPTASGWHLLRTTSAGAGEQVWPFYVQPADRLAGVRAARDRDATLMLRNAGPARSDAAVRSPEVPGSPWPWFFAWLAAAGGLWWFERSGLGRLTARP</sequence>
<keyword evidence="3" id="KW-1185">Reference proteome</keyword>
<gene>
    <name evidence="2" type="ORF">GGR12_003286</name>
</gene>
<feature type="transmembrane region" description="Helical" evidence="1">
    <location>
        <begin position="6"/>
        <end position="24"/>
    </location>
</feature>
<protein>
    <recommendedName>
        <fullName evidence="4">Carboxypeptidase regulatory-like domain-containing protein</fullName>
    </recommendedName>
</protein>
<evidence type="ECO:0000313" key="2">
    <source>
        <dbReference type="EMBL" id="MBB4084396.1"/>
    </source>
</evidence>
<dbReference type="EMBL" id="JACIDM010000004">
    <property type="protein sequence ID" value="MBB4084396.1"/>
    <property type="molecule type" value="Genomic_DNA"/>
</dbReference>
<comment type="caution">
    <text evidence="2">The sequence shown here is derived from an EMBL/GenBank/DDBJ whole genome shotgun (WGS) entry which is preliminary data.</text>
</comment>
<keyword evidence="1" id="KW-0812">Transmembrane</keyword>
<name>A0A7W6JG04_9CAUL</name>
<dbReference type="AlphaFoldDB" id="A0A7W6JG04"/>
<organism evidence="2 3">
    <name type="scientific">Brevundimonas lenta</name>
    <dbReference type="NCBI Taxonomy" id="424796"/>
    <lineage>
        <taxon>Bacteria</taxon>
        <taxon>Pseudomonadati</taxon>
        <taxon>Pseudomonadota</taxon>
        <taxon>Alphaproteobacteria</taxon>
        <taxon>Caulobacterales</taxon>
        <taxon>Caulobacteraceae</taxon>
        <taxon>Brevundimonas</taxon>
    </lineage>
</organism>
<keyword evidence="1" id="KW-1133">Transmembrane helix</keyword>
<keyword evidence="1" id="KW-0472">Membrane</keyword>
<accession>A0A7W6JG04</accession>
<feature type="transmembrane region" description="Helical" evidence="1">
    <location>
        <begin position="36"/>
        <end position="56"/>
    </location>
</feature>
<evidence type="ECO:0000313" key="3">
    <source>
        <dbReference type="Proteomes" id="UP000529946"/>
    </source>
</evidence>
<dbReference type="RefSeq" id="WP_183205885.1">
    <property type="nucleotide sequence ID" value="NZ_BAAAER010000001.1"/>
</dbReference>
<evidence type="ECO:0000256" key="1">
    <source>
        <dbReference type="SAM" id="Phobius"/>
    </source>
</evidence>
<reference evidence="2 3" key="1">
    <citation type="submission" date="2020-08" db="EMBL/GenBank/DDBJ databases">
        <title>Genomic Encyclopedia of Type Strains, Phase IV (KMG-IV): sequencing the most valuable type-strain genomes for metagenomic binning, comparative biology and taxonomic classification.</title>
        <authorList>
            <person name="Goeker M."/>
        </authorList>
    </citation>
    <scope>NUCLEOTIDE SEQUENCE [LARGE SCALE GENOMIC DNA]</scope>
    <source>
        <strain evidence="2 3">DSM 23960</strain>
    </source>
</reference>
<dbReference type="Proteomes" id="UP000529946">
    <property type="component" value="Unassembled WGS sequence"/>
</dbReference>